<evidence type="ECO:0000313" key="2">
    <source>
        <dbReference type="Proteomes" id="UP000464657"/>
    </source>
</evidence>
<evidence type="ECO:0000313" key="1">
    <source>
        <dbReference type="EMBL" id="QHI35557.1"/>
    </source>
</evidence>
<dbReference type="EMBL" id="CP019288">
    <property type="protein sequence ID" value="QHI35557.1"/>
    <property type="molecule type" value="Genomic_DNA"/>
</dbReference>
<organism evidence="1 2">
    <name type="scientific">Kordia antarctica</name>
    <dbReference type="NCBI Taxonomy" id="1218801"/>
    <lineage>
        <taxon>Bacteria</taxon>
        <taxon>Pseudomonadati</taxon>
        <taxon>Bacteroidota</taxon>
        <taxon>Flavobacteriia</taxon>
        <taxon>Flavobacteriales</taxon>
        <taxon>Flavobacteriaceae</taxon>
        <taxon>Kordia</taxon>
    </lineage>
</organism>
<reference evidence="1 2" key="1">
    <citation type="journal article" date="2013" name="Int. J. Syst. Evol. Microbiol.">
        <title>Kordia antarctica sp. nov., isolated from Antarctic seawater.</title>
        <authorList>
            <person name="Baek K."/>
            <person name="Choi A."/>
            <person name="Kang I."/>
            <person name="Lee K."/>
            <person name="Cho J.C."/>
        </authorList>
    </citation>
    <scope>NUCLEOTIDE SEQUENCE [LARGE SCALE GENOMIC DNA]</scope>
    <source>
        <strain evidence="1 2">IMCC3317</strain>
    </source>
</reference>
<proteinExistence type="predicted"/>
<dbReference type="RefSeq" id="WP_160128293.1">
    <property type="nucleotide sequence ID" value="NZ_CP019288.1"/>
</dbReference>
<protein>
    <submittedName>
        <fullName evidence="1">Uncharacterized protein</fullName>
    </submittedName>
</protein>
<dbReference type="OrthoDB" id="1452516at2"/>
<dbReference type="AlphaFoldDB" id="A0A7L4ZGI9"/>
<gene>
    <name evidence="1" type="ORF">IMCC3317_09030</name>
</gene>
<dbReference type="Proteomes" id="UP000464657">
    <property type="component" value="Chromosome"/>
</dbReference>
<sequence>MKKKNLNSLQLSKATVSNLHKNEISGGLRRTDYRVCNDTYNSRERCKTNEVDFQTRPIC</sequence>
<dbReference type="KEGG" id="kan:IMCC3317_09030"/>
<name>A0A7L4ZGI9_9FLAO</name>
<accession>A0A7L4ZGI9</accession>
<keyword evidence="2" id="KW-1185">Reference proteome</keyword>
<dbReference type="NCBIfam" id="NF038153">
    <property type="entry name" value="lant_leader_L1a"/>
    <property type="match status" value="1"/>
</dbReference>
<dbReference type="InterPro" id="IPR058238">
    <property type="entry name" value="Lant_leader_dom"/>
</dbReference>